<proteinExistence type="predicted"/>
<accession>A0A6A5TLX5</accession>
<dbReference type="PROSITE" id="PS50181">
    <property type="entry name" value="FBOX"/>
    <property type="match status" value="1"/>
</dbReference>
<feature type="domain" description="F-box" evidence="1">
    <location>
        <begin position="48"/>
        <end position="94"/>
    </location>
</feature>
<dbReference type="SUPFAM" id="SSF81383">
    <property type="entry name" value="F-box domain"/>
    <property type="match status" value="1"/>
</dbReference>
<sequence>MTEGNFSDDEIFLSLAHRPRYIIDGVISVDESTKLVFTTIQRECRSPLGKLDNLPLEVLHESFRYLDLQSLLRLSCVSLRGKAVVESLPVYRDLAKSAGHTFEILNRARILSLHSVTTLHAALHSERCISCCAYGAFLLLLSAERCCFLCLVVNQSLWMISLPLAQECFGLTKQQLKALPIMWSIPGKYCVPRSKSRQRSIRLTGVKAAKELALKVHGSLEALAMKYPLNPLDLPPFKIDMLTWYRQAPLCPLSQDPHTINDVGVRPDDGFCGMGAIPFPSLLNGGTEQGLWCQGCELTYEEYAIEGMDLTTLSRLVPQGCHAKHFLLRMQYRAWSKADFLQHAKHYHLA</sequence>
<dbReference type="EMBL" id="ML977007">
    <property type="protein sequence ID" value="KAF1952920.1"/>
    <property type="molecule type" value="Genomic_DNA"/>
</dbReference>
<dbReference type="Gene3D" id="1.20.1280.50">
    <property type="match status" value="1"/>
</dbReference>
<dbReference type="AlphaFoldDB" id="A0A6A5TLX5"/>
<protein>
    <submittedName>
        <fullName evidence="2">F-box domain-containing protein</fullName>
    </submittedName>
</protein>
<organism evidence="2 3">
    <name type="scientific">Byssothecium circinans</name>
    <dbReference type="NCBI Taxonomy" id="147558"/>
    <lineage>
        <taxon>Eukaryota</taxon>
        <taxon>Fungi</taxon>
        <taxon>Dikarya</taxon>
        <taxon>Ascomycota</taxon>
        <taxon>Pezizomycotina</taxon>
        <taxon>Dothideomycetes</taxon>
        <taxon>Pleosporomycetidae</taxon>
        <taxon>Pleosporales</taxon>
        <taxon>Massarineae</taxon>
        <taxon>Massarinaceae</taxon>
        <taxon>Byssothecium</taxon>
    </lineage>
</organism>
<dbReference type="InterPro" id="IPR036047">
    <property type="entry name" value="F-box-like_dom_sf"/>
</dbReference>
<keyword evidence="3" id="KW-1185">Reference proteome</keyword>
<evidence type="ECO:0000313" key="3">
    <source>
        <dbReference type="Proteomes" id="UP000800035"/>
    </source>
</evidence>
<dbReference type="Proteomes" id="UP000800035">
    <property type="component" value="Unassembled WGS sequence"/>
</dbReference>
<evidence type="ECO:0000259" key="1">
    <source>
        <dbReference type="PROSITE" id="PS50181"/>
    </source>
</evidence>
<name>A0A6A5TLX5_9PLEO</name>
<dbReference type="InterPro" id="IPR001810">
    <property type="entry name" value="F-box_dom"/>
</dbReference>
<reference evidence="2" key="1">
    <citation type="journal article" date="2020" name="Stud. Mycol.">
        <title>101 Dothideomycetes genomes: a test case for predicting lifestyles and emergence of pathogens.</title>
        <authorList>
            <person name="Haridas S."/>
            <person name="Albert R."/>
            <person name="Binder M."/>
            <person name="Bloem J."/>
            <person name="Labutti K."/>
            <person name="Salamov A."/>
            <person name="Andreopoulos B."/>
            <person name="Baker S."/>
            <person name="Barry K."/>
            <person name="Bills G."/>
            <person name="Bluhm B."/>
            <person name="Cannon C."/>
            <person name="Castanera R."/>
            <person name="Culley D."/>
            <person name="Daum C."/>
            <person name="Ezra D."/>
            <person name="Gonzalez J."/>
            <person name="Henrissat B."/>
            <person name="Kuo A."/>
            <person name="Liang C."/>
            <person name="Lipzen A."/>
            <person name="Lutzoni F."/>
            <person name="Magnuson J."/>
            <person name="Mondo S."/>
            <person name="Nolan M."/>
            <person name="Ohm R."/>
            <person name="Pangilinan J."/>
            <person name="Park H.-J."/>
            <person name="Ramirez L."/>
            <person name="Alfaro M."/>
            <person name="Sun H."/>
            <person name="Tritt A."/>
            <person name="Yoshinaga Y."/>
            <person name="Zwiers L.-H."/>
            <person name="Turgeon B."/>
            <person name="Goodwin S."/>
            <person name="Spatafora J."/>
            <person name="Crous P."/>
            <person name="Grigoriev I."/>
        </authorList>
    </citation>
    <scope>NUCLEOTIDE SEQUENCE</scope>
    <source>
        <strain evidence="2">CBS 675.92</strain>
    </source>
</reference>
<evidence type="ECO:0000313" key="2">
    <source>
        <dbReference type="EMBL" id="KAF1952920.1"/>
    </source>
</evidence>
<gene>
    <name evidence="2" type="ORF">CC80DRAFT_451749</name>
</gene>
<dbReference type="Pfam" id="PF00646">
    <property type="entry name" value="F-box"/>
    <property type="match status" value="1"/>
</dbReference>
<dbReference type="OrthoDB" id="2687876at2759"/>